<reference evidence="1 2" key="1">
    <citation type="journal article" date="2019" name="Nat. Ecol. Evol.">
        <title>Megaphylogeny resolves global patterns of mushroom evolution.</title>
        <authorList>
            <person name="Varga T."/>
            <person name="Krizsan K."/>
            <person name="Foldi C."/>
            <person name="Dima B."/>
            <person name="Sanchez-Garcia M."/>
            <person name="Sanchez-Ramirez S."/>
            <person name="Szollosi G.J."/>
            <person name="Szarkandi J.G."/>
            <person name="Papp V."/>
            <person name="Albert L."/>
            <person name="Andreopoulos W."/>
            <person name="Angelini C."/>
            <person name="Antonin V."/>
            <person name="Barry K.W."/>
            <person name="Bougher N.L."/>
            <person name="Buchanan P."/>
            <person name="Buyck B."/>
            <person name="Bense V."/>
            <person name="Catcheside P."/>
            <person name="Chovatia M."/>
            <person name="Cooper J."/>
            <person name="Damon W."/>
            <person name="Desjardin D."/>
            <person name="Finy P."/>
            <person name="Geml J."/>
            <person name="Haridas S."/>
            <person name="Hughes K."/>
            <person name="Justo A."/>
            <person name="Karasinski D."/>
            <person name="Kautmanova I."/>
            <person name="Kiss B."/>
            <person name="Kocsube S."/>
            <person name="Kotiranta H."/>
            <person name="LaButti K.M."/>
            <person name="Lechner B.E."/>
            <person name="Liimatainen K."/>
            <person name="Lipzen A."/>
            <person name="Lukacs Z."/>
            <person name="Mihaltcheva S."/>
            <person name="Morgado L.N."/>
            <person name="Niskanen T."/>
            <person name="Noordeloos M.E."/>
            <person name="Ohm R.A."/>
            <person name="Ortiz-Santana B."/>
            <person name="Ovrebo C."/>
            <person name="Racz N."/>
            <person name="Riley R."/>
            <person name="Savchenko A."/>
            <person name="Shiryaev A."/>
            <person name="Soop K."/>
            <person name="Spirin V."/>
            <person name="Szebenyi C."/>
            <person name="Tomsovsky M."/>
            <person name="Tulloss R.E."/>
            <person name="Uehling J."/>
            <person name="Grigoriev I.V."/>
            <person name="Vagvolgyi C."/>
            <person name="Papp T."/>
            <person name="Martin F.M."/>
            <person name="Miettinen O."/>
            <person name="Hibbett D.S."/>
            <person name="Nagy L.G."/>
        </authorList>
    </citation>
    <scope>NUCLEOTIDE SEQUENCE [LARGE SCALE GENOMIC DNA]</scope>
    <source>
        <strain evidence="1 2">NL-1719</strain>
    </source>
</reference>
<evidence type="ECO:0000313" key="2">
    <source>
        <dbReference type="Proteomes" id="UP000308600"/>
    </source>
</evidence>
<keyword evidence="2" id="KW-1185">Reference proteome</keyword>
<dbReference type="Proteomes" id="UP000308600">
    <property type="component" value="Unassembled WGS sequence"/>
</dbReference>
<name>A0ACD3A6S6_9AGAR</name>
<sequence length="237" mass="26549">MRASTNRASTLKAPTPPPPIRRSPRLKSKATSTTTASRAKAISPKAANKANKKANDANKISNVNSDLPSVNHLVNDFPNIGLLEDESVKDHDHGFICSTLLLLLPRAVMFLLSADTYERASGTICPRERQEIEEIRYMLADTRVPACGPDDAEFFVKWDDDDEFATNRAERKVARIDDVQASLENEECQASSSLHLPRDYMDHDGKPRKAKVKKIQEASKTLKHTKLRQAELEVKWD</sequence>
<proteinExistence type="predicted"/>
<dbReference type="EMBL" id="ML208763">
    <property type="protein sequence ID" value="TFK60532.1"/>
    <property type="molecule type" value="Genomic_DNA"/>
</dbReference>
<gene>
    <name evidence="1" type="ORF">BDN72DRAFT_904880</name>
</gene>
<evidence type="ECO:0000313" key="1">
    <source>
        <dbReference type="EMBL" id="TFK60532.1"/>
    </source>
</evidence>
<accession>A0ACD3A6S6</accession>
<organism evidence="1 2">
    <name type="scientific">Pluteus cervinus</name>
    <dbReference type="NCBI Taxonomy" id="181527"/>
    <lineage>
        <taxon>Eukaryota</taxon>
        <taxon>Fungi</taxon>
        <taxon>Dikarya</taxon>
        <taxon>Basidiomycota</taxon>
        <taxon>Agaricomycotina</taxon>
        <taxon>Agaricomycetes</taxon>
        <taxon>Agaricomycetidae</taxon>
        <taxon>Agaricales</taxon>
        <taxon>Pluteineae</taxon>
        <taxon>Pluteaceae</taxon>
        <taxon>Pluteus</taxon>
    </lineage>
</organism>
<protein>
    <submittedName>
        <fullName evidence="1">Uncharacterized protein</fullName>
    </submittedName>
</protein>